<sequence length="96" mass="10540">MIFLLRRSIVVTTFRATKISRPKPVSKKRILHTAPSLNNKSSSGGPGRGELFSSTQIFARERATTGRGAGRRDAHFACVLRTSAISMILQKAKDVK</sequence>
<protein>
    <submittedName>
        <fullName evidence="2">Uncharacterized protein</fullName>
    </submittedName>
</protein>
<dbReference type="Proteomes" id="UP000299102">
    <property type="component" value="Unassembled WGS sequence"/>
</dbReference>
<dbReference type="EMBL" id="BGZK01000678">
    <property type="protein sequence ID" value="GBP55770.1"/>
    <property type="molecule type" value="Genomic_DNA"/>
</dbReference>
<feature type="region of interest" description="Disordered" evidence="1">
    <location>
        <begin position="22"/>
        <end position="51"/>
    </location>
</feature>
<name>A0A4C1WY21_EUMVA</name>
<keyword evidence="3" id="KW-1185">Reference proteome</keyword>
<evidence type="ECO:0000313" key="3">
    <source>
        <dbReference type="Proteomes" id="UP000299102"/>
    </source>
</evidence>
<feature type="compositionally biased region" description="Basic residues" evidence="1">
    <location>
        <begin position="22"/>
        <end position="31"/>
    </location>
</feature>
<reference evidence="2 3" key="1">
    <citation type="journal article" date="2019" name="Commun. Biol.">
        <title>The bagworm genome reveals a unique fibroin gene that provides high tensile strength.</title>
        <authorList>
            <person name="Kono N."/>
            <person name="Nakamura H."/>
            <person name="Ohtoshi R."/>
            <person name="Tomita M."/>
            <person name="Numata K."/>
            <person name="Arakawa K."/>
        </authorList>
    </citation>
    <scope>NUCLEOTIDE SEQUENCE [LARGE SCALE GENOMIC DNA]</scope>
</reference>
<accession>A0A4C1WY21</accession>
<comment type="caution">
    <text evidence="2">The sequence shown here is derived from an EMBL/GenBank/DDBJ whole genome shotgun (WGS) entry which is preliminary data.</text>
</comment>
<dbReference type="AlphaFoldDB" id="A0A4C1WY21"/>
<evidence type="ECO:0000313" key="2">
    <source>
        <dbReference type="EMBL" id="GBP55770.1"/>
    </source>
</evidence>
<evidence type="ECO:0000256" key="1">
    <source>
        <dbReference type="SAM" id="MobiDB-lite"/>
    </source>
</evidence>
<gene>
    <name evidence="2" type="ORF">EVAR_50184_1</name>
</gene>
<proteinExistence type="predicted"/>
<organism evidence="2 3">
    <name type="scientific">Eumeta variegata</name>
    <name type="common">Bagworm moth</name>
    <name type="synonym">Eumeta japonica</name>
    <dbReference type="NCBI Taxonomy" id="151549"/>
    <lineage>
        <taxon>Eukaryota</taxon>
        <taxon>Metazoa</taxon>
        <taxon>Ecdysozoa</taxon>
        <taxon>Arthropoda</taxon>
        <taxon>Hexapoda</taxon>
        <taxon>Insecta</taxon>
        <taxon>Pterygota</taxon>
        <taxon>Neoptera</taxon>
        <taxon>Endopterygota</taxon>
        <taxon>Lepidoptera</taxon>
        <taxon>Glossata</taxon>
        <taxon>Ditrysia</taxon>
        <taxon>Tineoidea</taxon>
        <taxon>Psychidae</taxon>
        <taxon>Oiketicinae</taxon>
        <taxon>Eumeta</taxon>
    </lineage>
</organism>